<organism evidence="2 3">
    <name type="scientific">Vitis vinifera</name>
    <name type="common">Grape</name>
    <dbReference type="NCBI Taxonomy" id="29760"/>
    <lineage>
        <taxon>Eukaryota</taxon>
        <taxon>Viridiplantae</taxon>
        <taxon>Streptophyta</taxon>
        <taxon>Embryophyta</taxon>
        <taxon>Tracheophyta</taxon>
        <taxon>Spermatophyta</taxon>
        <taxon>Magnoliopsida</taxon>
        <taxon>eudicotyledons</taxon>
        <taxon>Gunneridae</taxon>
        <taxon>Pentapetalae</taxon>
        <taxon>rosids</taxon>
        <taxon>Vitales</taxon>
        <taxon>Vitaceae</taxon>
        <taxon>Viteae</taxon>
        <taxon>Vitis</taxon>
    </lineage>
</organism>
<accession>A0A438FJ60</accession>
<evidence type="ECO:0000313" key="2">
    <source>
        <dbReference type="EMBL" id="RVW60039.1"/>
    </source>
</evidence>
<proteinExistence type="predicted"/>
<dbReference type="EMBL" id="QGNW01000871">
    <property type="protein sequence ID" value="RVW60039.1"/>
    <property type="molecule type" value="Genomic_DNA"/>
</dbReference>
<evidence type="ECO:0000256" key="1">
    <source>
        <dbReference type="SAM" id="MobiDB-lite"/>
    </source>
</evidence>
<sequence length="186" mass="20530">MGVSAGLRILILQGHLMTLFLGYTLLALHESTASPIHPSTIFCNSKVHTENRVSPQLRAKLLFLNLKNNQHGKVFLSVVYKAISVEPQIDVEDLNLAEDITQLIRKTLAVCMRSILRPSTHIRSVGQKRKSKDFKRLPNSFSAAAAAGALPTGSSNRQTQMRTSRKEKVQGALIQEQAMAAVVLFQ</sequence>
<feature type="compositionally biased region" description="Polar residues" evidence="1">
    <location>
        <begin position="152"/>
        <end position="162"/>
    </location>
</feature>
<comment type="caution">
    <text evidence="2">The sequence shown here is derived from an EMBL/GenBank/DDBJ whole genome shotgun (WGS) entry which is preliminary data.</text>
</comment>
<gene>
    <name evidence="2" type="ORF">CK203_089526</name>
</gene>
<name>A0A438FJ60_VITVI</name>
<evidence type="ECO:0000313" key="3">
    <source>
        <dbReference type="Proteomes" id="UP000288805"/>
    </source>
</evidence>
<protein>
    <submittedName>
        <fullName evidence="2">Uncharacterized protein</fullName>
    </submittedName>
</protein>
<reference evidence="2 3" key="1">
    <citation type="journal article" date="2018" name="PLoS Genet.">
        <title>Population sequencing reveals clonal diversity and ancestral inbreeding in the grapevine cultivar Chardonnay.</title>
        <authorList>
            <person name="Roach M.J."/>
            <person name="Johnson D.L."/>
            <person name="Bohlmann J."/>
            <person name="van Vuuren H.J."/>
            <person name="Jones S.J."/>
            <person name="Pretorius I.S."/>
            <person name="Schmidt S.A."/>
            <person name="Borneman A.R."/>
        </authorList>
    </citation>
    <scope>NUCLEOTIDE SEQUENCE [LARGE SCALE GENOMIC DNA]</scope>
    <source>
        <strain evidence="3">cv. Chardonnay</strain>
        <tissue evidence="2">Leaf</tissue>
    </source>
</reference>
<dbReference type="AlphaFoldDB" id="A0A438FJ60"/>
<feature type="region of interest" description="Disordered" evidence="1">
    <location>
        <begin position="147"/>
        <end position="167"/>
    </location>
</feature>
<dbReference type="Proteomes" id="UP000288805">
    <property type="component" value="Unassembled WGS sequence"/>
</dbReference>